<sequence>MKWKVTEIGGQKLWIPEYEHKTEQVPFTEKHPFIANILQAELIVAGLLTVWFLITFSYHFGFFTYWEIPYTYLEIV</sequence>
<evidence type="ECO:0000256" key="1">
    <source>
        <dbReference type="SAM" id="Phobius"/>
    </source>
</evidence>
<keyword evidence="1" id="KW-0812">Transmembrane</keyword>
<keyword evidence="1" id="KW-1133">Transmembrane helix</keyword>
<feature type="transmembrane region" description="Helical" evidence="1">
    <location>
        <begin position="42"/>
        <end position="66"/>
    </location>
</feature>
<dbReference type="OrthoDB" id="9839828at2"/>
<gene>
    <name evidence="2" type="ORF">H1164_17410</name>
</gene>
<evidence type="ECO:0000313" key="2">
    <source>
        <dbReference type="EMBL" id="MBA4544608.1"/>
    </source>
</evidence>
<dbReference type="Proteomes" id="UP000530514">
    <property type="component" value="Unassembled WGS sequence"/>
</dbReference>
<dbReference type="RefSeq" id="WP_033102475.1">
    <property type="nucleotide sequence ID" value="NZ_JACEIP010000049.1"/>
</dbReference>
<proteinExistence type="predicted"/>
<keyword evidence="1" id="KW-0472">Membrane</keyword>
<evidence type="ECO:0000313" key="3">
    <source>
        <dbReference type="Proteomes" id="UP000530514"/>
    </source>
</evidence>
<comment type="caution">
    <text evidence="2">The sequence shown here is derived from an EMBL/GenBank/DDBJ whole genome shotgun (WGS) entry which is preliminary data.</text>
</comment>
<protein>
    <submittedName>
        <fullName evidence="2">Uncharacterized protein</fullName>
    </submittedName>
</protein>
<organism evidence="2 3">
    <name type="scientific">Thermoactinomyces daqus</name>
    <dbReference type="NCBI Taxonomy" id="1329516"/>
    <lineage>
        <taxon>Bacteria</taxon>
        <taxon>Bacillati</taxon>
        <taxon>Bacillota</taxon>
        <taxon>Bacilli</taxon>
        <taxon>Bacillales</taxon>
        <taxon>Thermoactinomycetaceae</taxon>
        <taxon>Thermoactinomyces</taxon>
    </lineage>
</organism>
<dbReference type="EMBL" id="JACEIP010000049">
    <property type="protein sequence ID" value="MBA4544608.1"/>
    <property type="molecule type" value="Genomic_DNA"/>
</dbReference>
<name>A0A7W1XDH3_9BACL</name>
<accession>A0A7W1XDH3</accession>
<keyword evidence="3" id="KW-1185">Reference proteome</keyword>
<dbReference type="AlphaFoldDB" id="A0A7W1XDH3"/>
<reference evidence="2 3" key="1">
    <citation type="submission" date="2020-07" db="EMBL/GenBank/DDBJ databases">
        <authorList>
            <person name="Feng H."/>
        </authorList>
    </citation>
    <scope>NUCLEOTIDE SEQUENCE [LARGE SCALE GENOMIC DNA]</scope>
    <source>
        <strain evidence="3">s-11</strain>
    </source>
</reference>